<sequence length="590" mass="65508">MASMKTLLVTIFSLLLLLTSLPSPSSSAATPRKLALVDTEPTILKYHNGQLLKGNVTVNLIWYGKFTPSQHAIIVNFLKSLSPGNYQPSPPPPSVASWWSTTREYLGSSCTITLAKQFVSNYSLGKSLTDSHIQTLASKYGHVNTINVVLTASDVAVEDFCMNRCGSHGWTRGTKGSKYAYAWVGNSASQCPGQCAWPFQKPLIGPQITPLISPNEDVGIDGMVINLATVLAGTVTNPFDDGYFQGPPTAPLEAVSACTGMFGSGAFPGFPGLVYKNQIVNCEELLMEGTDSPCWEDLLPDALGLIFKNLSLQERLTVIPVVCKSWGKAVTGPYCWQEIDIEEWSILSDPENVDRMLRMLIIWSSGSLRKLCVSGLMTEPNFSFIAEHAHSLQTLRLPRSDMNDAMMEKISGKLVNITFLDLSYCSKIGARALEVIGKSCKLLARLSLNMHPLDMEGKLSQNDEAHAIAATMPKLKHLEIAYHLIDTIGFLEIISSCLELEFLDLRGCWDVKFEEKYIKDKFPKLNVLGPHVVDHYERQAWGWDECSDYTDSLYEYESSDGMWDDEEERVELRFYEGFDEDSVYGWPPSP</sequence>
<proteinExistence type="predicted"/>
<organism evidence="1 2">
    <name type="scientific">Catharanthus roseus</name>
    <name type="common">Madagascar periwinkle</name>
    <name type="synonym">Vinca rosea</name>
    <dbReference type="NCBI Taxonomy" id="4058"/>
    <lineage>
        <taxon>Eukaryota</taxon>
        <taxon>Viridiplantae</taxon>
        <taxon>Streptophyta</taxon>
        <taxon>Embryophyta</taxon>
        <taxon>Tracheophyta</taxon>
        <taxon>Spermatophyta</taxon>
        <taxon>Magnoliopsida</taxon>
        <taxon>eudicotyledons</taxon>
        <taxon>Gunneridae</taxon>
        <taxon>Pentapetalae</taxon>
        <taxon>asterids</taxon>
        <taxon>lamiids</taxon>
        <taxon>Gentianales</taxon>
        <taxon>Apocynaceae</taxon>
        <taxon>Rauvolfioideae</taxon>
        <taxon>Vinceae</taxon>
        <taxon>Catharanthinae</taxon>
        <taxon>Catharanthus</taxon>
    </lineage>
</organism>
<protein>
    <submittedName>
        <fullName evidence="1">Uncharacterized protein</fullName>
    </submittedName>
</protein>
<evidence type="ECO:0000313" key="2">
    <source>
        <dbReference type="Proteomes" id="UP001060085"/>
    </source>
</evidence>
<dbReference type="Proteomes" id="UP001060085">
    <property type="component" value="Linkage Group LG07"/>
</dbReference>
<name>A0ACC0A2R0_CATRO</name>
<gene>
    <name evidence="1" type="ORF">M9H77_32061</name>
</gene>
<comment type="caution">
    <text evidence="1">The sequence shown here is derived from an EMBL/GenBank/DDBJ whole genome shotgun (WGS) entry which is preliminary data.</text>
</comment>
<reference evidence="2" key="1">
    <citation type="journal article" date="2023" name="Nat. Plants">
        <title>Single-cell RNA sequencing provides a high-resolution roadmap for understanding the multicellular compartmentation of specialized metabolism.</title>
        <authorList>
            <person name="Sun S."/>
            <person name="Shen X."/>
            <person name="Li Y."/>
            <person name="Li Y."/>
            <person name="Wang S."/>
            <person name="Li R."/>
            <person name="Zhang H."/>
            <person name="Shen G."/>
            <person name="Guo B."/>
            <person name="Wei J."/>
            <person name="Xu J."/>
            <person name="St-Pierre B."/>
            <person name="Chen S."/>
            <person name="Sun C."/>
        </authorList>
    </citation>
    <scope>NUCLEOTIDE SEQUENCE [LARGE SCALE GENOMIC DNA]</scope>
</reference>
<keyword evidence="2" id="KW-1185">Reference proteome</keyword>
<evidence type="ECO:0000313" key="1">
    <source>
        <dbReference type="EMBL" id="KAI5654874.1"/>
    </source>
</evidence>
<accession>A0ACC0A2R0</accession>
<dbReference type="EMBL" id="CM044707">
    <property type="protein sequence ID" value="KAI5654874.1"/>
    <property type="molecule type" value="Genomic_DNA"/>
</dbReference>